<dbReference type="Proteomes" id="UP001164963">
    <property type="component" value="Chromosome"/>
</dbReference>
<dbReference type="SUPFAM" id="SSF55874">
    <property type="entry name" value="ATPase domain of HSP90 chaperone/DNA topoisomerase II/histidine kinase"/>
    <property type="match status" value="1"/>
</dbReference>
<gene>
    <name evidence="4" type="ORF">NEH16_18590</name>
</gene>
<dbReference type="RefSeq" id="WP_265543787.1">
    <property type="nucleotide sequence ID" value="NZ_CP098740.1"/>
</dbReference>
<proteinExistence type="predicted"/>
<dbReference type="Gene3D" id="3.30.565.10">
    <property type="entry name" value="Histidine kinase-like ATPase, C-terminal domain"/>
    <property type="match status" value="1"/>
</dbReference>
<evidence type="ECO:0000259" key="3">
    <source>
        <dbReference type="Pfam" id="PF13581"/>
    </source>
</evidence>
<dbReference type="InterPro" id="IPR036890">
    <property type="entry name" value="HATPase_C_sf"/>
</dbReference>
<sequence length="146" mass="15783">MNGLPLTWEFLAVPQAVPEVRQILRERFEGEDAGDLLLCVSELLANVITHVGERTPVSLRVSATHAGRVRVAVSDPAAAVWPALQETGPESTSGRGLQLLDALALRWGVEQSPHRKTVWCELRAPKRRPPRQPDAAPALSGGRGAC</sequence>
<dbReference type="Pfam" id="PF13581">
    <property type="entry name" value="HATPase_c_2"/>
    <property type="match status" value="1"/>
</dbReference>
<dbReference type="InterPro" id="IPR003594">
    <property type="entry name" value="HATPase_dom"/>
</dbReference>
<keyword evidence="1" id="KW-0808">Transferase</keyword>
<keyword evidence="1" id="KW-0723">Serine/threonine-protein kinase</keyword>
<dbReference type="InterPro" id="IPR050267">
    <property type="entry name" value="Anti-sigma-factor_SerPK"/>
</dbReference>
<keyword evidence="1" id="KW-0418">Kinase</keyword>
<feature type="domain" description="Histidine kinase/HSP90-like ATPase" evidence="3">
    <location>
        <begin position="14"/>
        <end position="119"/>
    </location>
</feature>
<organism evidence="4 5">
    <name type="scientific">Streptomyces drozdowiczii</name>
    <dbReference type="NCBI Taxonomy" id="202862"/>
    <lineage>
        <taxon>Bacteria</taxon>
        <taxon>Bacillati</taxon>
        <taxon>Actinomycetota</taxon>
        <taxon>Actinomycetes</taxon>
        <taxon>Kitasatosporales</taxon>
        <taxon>Streptomycetaceae</taxon>
        <taxon>Streptomyces</taxon>
    </lineage>
</organism>
<keyword evidence="4" id="KW-0067">ATP-binding</keyword>
<dbReference type="PANTHER" id="PTHR35526:SF3">
    <property type="entry name" value="ANTI-SIGMA-F FACTOR RSBW"/>
    <property type="match status" value="1"/>
</dbReference>
<dbReference type="PANTHER" id="PTHR35526">
    <property type="entry name" value="ANTI-SIGMA-F FACTOR RSBW-RELATED"/>
    <property type="match status" value="1"/>
</dbReference>
<dbReference type="CDD" id="cd16936">
    <property type="entry name" value="HATPase_RsbW-like"/>
    <property type="match status" value="1"/>
</dbReference>
<evidence type="ECO:0000256" key="2">
    <source>
        <dbReference type="SAM" id="MobiDB-lite"/>
    </source>
</evidence>
<evidence type="ECO:0000313" key="4">
    <source>
        <dbReference type="EMBL" id="UZK55852.1"/>
    </source>
</evidence>
<dbReference type="GO" id="GO:0005524">
    <property type="term" value="F:ATP binding"/>
    <property type="evidence" value="ECO:0007669"/>
    <property type="project" value="UniProtKB-KW"/>
</dbReference>
<reference evidence="4" key="1">
    <citation type="journal article" date="2022" name="Front. Microbiol.">
        <title>Mirubactin C rescues the lethal effect of cell wall biosynthesis mutations in Bacillus subtilis.</title>
        <authorList>
            <person name="Kepplinger B."/>
            <person name="Wen X."/>
            <person name="Tyler A.R."/>
            <person name="Kim B.Y."/>
            <person name="Brown J."/>
            <person name="Banks P."/>
            <person name="Dashti Y."/>
            <person name="Mackenzie E.S."/>
            <person name="Wills C."/>
            <person name="Kawai Y."/>
            <person name="Waldron K.J."/>
            <person name="Allenby N.E.E."/>
            <person name="Wu L.J."/>
            <person name="Hall M.J."/>
            <person name="Errington J."/>
        </authorList>
    </citation>
    <scope>NUCLEOTIDE SEQUENCE</scope>
    <source>
        <strain evidence="4">MDA8-470</strain>
    </source>
</reference>
<evidence type="ECO:0000256" key="1">
    <source>
        <dbReference type="ARBA" id="ARBA00022527"/>
    </source>
</evidence>
<name>A0ABY6PU70_9ACTN</name>
<feature type="region of interest" description="Disordered" evidence="2">
    <location>
        <begin position="125"/>
        <end position="146"/>
    </location>
</feature>
<accession>A0ABY6PU70</accession>
<dbReference type="EMBL" id="CP098740">
    <property type="protein sequence ID" value="UZK55852.1"/>
    <property type="molecule type" value="Genomic_DNA"/>
</dbReference>
<protein>
    <submittedName>
        <fullName evidence="4">ATP-binding protein</fullName>
    </submittedName>
</protein>
<keyword evidence="4" id="KW-0547">Nucleotide-binding</keyword>
<evidence type="ECO:0000313" key="5">
    <source>
        <dbReference type="Proteomes" id="UP001164963"/>
    </source>
</evidence>
<keyword evidence="5" id="KW-1185">Reference proteome</keyword>